<dbReference type="AlphaFoldDB" id="A0A5B7KL39"/>
<evidence type="ECO:0000313" key="2">
    <source>
        <dbReference type="Proteomes" id="UP000324222"/>
    </source>
</evidence>
<organism evidence="1 2">
    <name type="scientific">Portunus trituberculatus</name>
    <name type="common">Swimming crab</name>
    <name type="synonym">Neptunus trituberculatus</name>
    <dbReference type="NCBI Taxonomy" id="210409"/>
    <lineage>
        <taxon>Eukaryota</taxon>
        <taxon>Metazoa</taxon>
        <taxon>Ecdysozoa</taxon>
        <taxon>Arthropoda</taxon>
        <taxon>Crustacea</taxon>
        <taxon>Multicrustacea</taxon>
        <taxon>Malacostraca</taxon>
        <taxon>Eumalacostraca</taxon>
        <taxon>Eucarida</taxon>
        <taxon>Decapoda</taxon>
        <taxon>Pleocyemata</taxon>
        <taxon>Brachyura</taxon>
        <taxon>Eubrachyura</taxon>
        <taxon>Portunoidea</taxon>
        <taxon>Portunidae</taxon>
        <taxon>Portuninae</taxon>
        <taxon>Portunus</taxon>
    </lineage>
</organism>
<evidence type="ECO:0000313" key="1">
    <source>
        <dbReference type="EMBL" id="MPD06088.1"/>
    </source>
</evidence>
<dbReference type="EMBL" id="VSRR010149346">
    <property type="protein sequence ID" value="MPD06088.1"/>
    <property type="molecule type" value="Genomic_DNA"/>
</dbReference>
<proteinExistence type="predicted"/>
<gene>
    <name evidence="1" type="ORF">E2C01_101873</name>
</gene>
<sequence>MENGHHWLQLRNMRMMEERVRVRLRRRVIRDGSNPFEDLAEEEFLLVRFRLSKECALNLLDPIILTNDSRVLLQLYEVLTYS</sequence>
<reference evidence="1 2" key="1">
    <citation type="submission" date="2019-05" db="EMBL/GenBank/DDBJ databases">
        <title>Another draft genome of Portunus trituberculatus and its Hox gene families provides insights of decapod evolution.</title>
        <authorList>
            <person name="Jeong J.-H."/>
            <person name="Song I."/>
            <person name="Kim S."/>
            <person name="Choi T."/>
            <person name="Kim D."/>
            <person name="Ryu S."/>
            <person name="Kim W."/>
        </authorList>
    </citation>
    <scope>NUCLEOTIDE SEQUENCE [LARGE SCALE GENOMIC DNA]</scope>
    <source>
        <tissue evidence="1">Muscle</tissue>
    </source>
</reference>
<keyword evidence="2" id="KW-1185">Reference proteome</keyword>
<comment type="caution">
    <text evidence="1">The sequence shown here is derived from an EMBL/GenBank/DDBJ whole genome shotgun (WGS) entry which is preliminary data.</text>
</comment>
<dbReference type="Proteomes" id="UP000324222">
    <property type="component" value="Unassembled WGS sequence"/>
</dbReference>
<protein>
    <submittedName>
        <fullName evidence="1">Uncharacterized protein</fullName>
    </submittedName>
</protein>
<name>A0A5B7KL39_PORTR</name>
<accession>A0A5B7KL39</accession>